<evidence type="ECO:0000313" key="5">
    <source>
        <dbReference type="Proteomes" id="UP000234206"/>
    </source>
</evidence>
<feature type="region of interest" description="Disordered" evidence="1">
    <location>
        <begin position="286"/>
        <end position="332"/>
    </location>
</feature>
<dbReference type="PANTHER" id="PTHR35797">
    <property type="entry name" value="PROTEASE-RELATED"/>
    <property type="match status" value="1"/>
</dbReference>
<feature type="compositionally biased region" description="Low complexity" evidence="1">
    <location>
        <begin position="310"/>
        <end position="321"/>
    </location>
</feature>
<dbReference type="PANTHER" id="PTHR35797:SF1">
    <property type="entry name" value="PROTEASE"/>
    <property type="match status" value="1"/>
</dbReference>
<keyword evidence="2" id="KW-1133">Transmembrane helix</keyword>
<feature type="compositionally biased region" description="Basic and acidic residues" evidence="1">
    <location>
        <begin position="286"/>
        <end position="301"/>
    </location>
</feature>
<feature type="transmembrane region" description="Helical" evidence="2">
    <location>
        <begin position="130"/>
        <end position="153"/>
    </location>
</feature>
<dbReference type="InterPro" id="IPR042150">
    <property type="entry name" value="MmRce1-like"/>
</dbReference>
<evidence type="ECO:0000313" key="4">
    <source>
        <dbReference type="EMBL" id="PKZ41759.1"/>
    </source>
</evidence>
<protein>
    <recommendedName>
        <fullName evidence="3">CAAX prenyl protease 2/Lysostaphin resistance protein A-like domain-containing protein</fullName>
    </recommendedName>
</protein>
<dbReference type="Pfam" id="PF02517">
    <property type="entry name" value="Rce1-like"/>
    <property type="match status" value="1"/>
</dbReference>
<feature type="domain" description="CAAX prenyl protease 2/Lysostaphin resistance protein A-like" evidence="3">
    <location>
        <begin position="144"/>
        <end position="247"/>
    </location>
</feature>
<accession>A0A2I1PAU2</accession>
<keyword evidence="2" id="KW-0472">Membrane</keyword>
<feature type="compositionally biased region" description="Basic residues" evidence="1">
    <location>
        <begin position="322"/>
        <end position="332"/>
    </location>
</feature>
<reference evidence="4 5" key="1">
    <citation type="submission" date="2017-12" db="EMBL/GenBank/DDBJ databases">
        <title>Phylogenetic diversity of female urinary microbiome.</title>
        <authorList>
            <person name="Thomas-White K."/>
            <person name="Wolfe A.J."/>
        </authorList>
    </citation>
    <scope>NUCLEOTIDE SEQUENCE [LARGE SCALE GENOMIC DNA]</scope>
    <source>
        <strain evidence="4 5">UMB1298</strain>
    </source>
</reference>
<name>A0A2I1PAU2_9MICO</name>
<dbReference type="GO" id="GO:0004175">
    <property type="term" value="F:endopeptidase activity"/>
    <property type="evidence" value="ECO:0007669"/>
    <property type="project" value="UniProtKB-ARBA"/>
</dbReference>
<dbReference type="InterPro" id="IPR003675">
    <property type="entry name" value="Rce1/LyrA-like_dom"/>
</dbReference>
<keyword evidence="5" id="KW-1185">Reference proteome</keyword>
<dbReference type="GO" id="GO:0080120">
    <property type="term" value="P:CAAX-box protein maturation"/>
    <property type="evidence" value="ECO:0007669"/>
    <property type="project" value="UniProtKB-ARBA"/>
</dbReference>
<evidence type="ECO:0000256" key="2">
    <source>
        <dbReference type="SAM" id="Phobius"/>
    </source>
</evidence>
<feature type="transmembrane region" description="Helical" evidence="2">
    <location>
        <begin position="234"/>
        <end position="252"/>
    </location>
</feature>
<dbReference type="AlphaFoldDB" id="A0A2I1PAU2"/>
<comment type="caution">
    <text evidence="4">The sequence shown here is derived from an EMBL/GenBank/DDBJ whole genome shotgun (WGS) entry which is preliminary data.</text>
</comment>
<dbReference type="Proteomes" id="UP000234206">
    <property type="component" value="Unassembled WGS sequence"/>
</dbReference>
<evidence type="ECO:0000259" key="3">
    <source>
        <dbReference type="Pfam" id="PF02517"/>
    </source>
</evidence>
<proteinExistence type="predicted"/>
<feature type="transmembrane region" description="Helical" evidence="2">
    <location>
        <begin position="174"/>
        <end position="196"/>
    </location>
</feature>
<feature type="transmembrane region" description="Helical" evidence="2">
    <location>
        <begin position="264"/>
        <end position="283"/>
    </location>
</feature>
<dbReference type="EMBL" id="PKIZ01000009">
    <property type="protein sequence ID" value="PKZ41759.1"/>
    <property type="molecule type" value="Genomic_DNA"/>
</dbReference>
<feature type="transmembrane region" description="Helical" evidence="2">
    <location>
        <begin position="208"/>
        <end position="227"/>
    </location>
</feature>
<sequence length="332" mass="35627">MLEVPPGPRHPRTPMATFVRRHPLVSFVALAYLSSWLIWSPWWLSASGLDVLPWQPTLSQVAGINQLGMFAGPFAAALLVTWAAEGRSAVGRLLGRLLQWRAHPGWYLVALAAIPVATAVGYFLTPADGLQAPGGTAATLTLLASSFVVYLMGGPLQEEIGWRGVALPRLQSRLAPLPSALVLGVIHCLWHAPLFLTTEWDTARHEPSQLLAYLLLVVSLSVVLCWVHDGSGGSLLLAVLGHNALNWALLVAGTLTGREVESTWPAALGLGVLALFVALGTHGRLGHTERTRSTSSTERRGGATARLSPRRGAPAAPTGRTPPRRRTRTRRP</sequence>
<dbReference type="OrthoDB" id="3693644at2"/>
<feature type="transmembrane region" description="Helical" evidence="2">
    <location>
        <begin position="105"/>
        <end position="124"/>
    </location>
</feature>
<gene>
    <name evidence="4" type="ORF">CYJ76_05750</name>
</gene>
<evidence type="ECO:0000256" key="1">
    <source>
        <dbReference type="SAM" id="MobiDB-lite"/>
    </source>
</evidence>
<feature type="transmembrane region" description="Helical" evidence="2">
    <location>
        <begin position="24"/>
        <end position="44"/>
    </location>
</feature>
<organism evidence="4 5">
    <name type="scientific">Kytococcus schroeteri</name>
    <dbReference type="NCBI Taxonomy" id="138300"/>
    <lineage>
        <taxon>Bacteria</taxon>
        <taxon>Bacillati</taxon>
        <taxon>Actinomycetota</taxon>
        <taxon>Actinomycetes</taxon>
        <taxon>Micrococcales</taxon>
        <taxon>Kytococcaceae</taxon>
        <taxon>Kytococcus</taxon>
    </lineage>
</organism>
<keyword evidence="2" id="KW-0812">Transmembrane</keyword>
<feature type="transmembrane region" description="Helical" evidence="2">
    <location>
        <begin position="64"/>
        <end position="84"/>
    </location>
</feature>